<name>A0A087UPK1_STEMI</name>
<sequence length="72" mass="8520">MKSILKYVVGNFCLLIIRYVKTAFLTCQLQGIDHVFKQFHSSIKNRYNFGTFFMAYICTFSSLWQICCNMLM</sequence>
<keyword evidence="1" id="KW-0472">Membrane</keyword>
<organism evidence="2 3">
    <name type="scientific">Stegodyphus mimosarum</name>
    <name type="common">African social velvet spider</name>
    <dbReference type="NCBI Taxonomy" id="407821"/>
    <lineage>
        <taxon>Eukaryota</taxon>
        <taxon>Metazoa</taxon>
        <taxon>Ecdysozoa</taxon>
        <taxon>Arthropoda</taxon>
        <taxon>Chelicerata</taxon>
        <taxon>Arachnida</taxon>
        <taxon>Araneae</taxon>
        <taxon>Araneomorphae</taxon>
        <taxon>Entelegynae</taxon>
        <taxon>Eresoidea</taxon>
        <taxon>Eresidae</taxon>
        <taxon>Stegodyphus</taxon>
    </lineage>
</organism>
<evidence type="ECO:0000313" key="2">
    <source>
        <dbReference type="EMBL" id="KFM79290.1"/>
    </source>
</evidence>
<dbReference type="AlphaFoldDB" id="A0A087UPK1"/>
<reference evidence="2 3" key="1">
    <citation type="submission" date="2013-11" db="EMBL/GenBank/DDBJ databases">
        <title>Genome sequencing of Stegodyphus mimosarum.</title>
        <authorList>
            <person name="Bechsgaard J."/>
        </authorList>
    </citation>
    <scope>NUCLEOTIDE SEQUENCE [LARGE SCALE GENOMIC DNA]</scope>
</reference>
<keyword evidence="1" id="KW-1133">Transmembrane helix</keyword>
<feature type="transmembrane region" description="Helical" evidence="1">
    <location>
        <begin position="47"/>
        <end position="66"/>
    </location>
</feature>
<evidence type="ECO:0000313" key="3">
    <source>
        <dbReference type="Proteomes" id="UP000054359"/>
    </source>
</evidence>
<proteinExistence type="predicted"/>
<keyword evidence="3" id="KW-1185">Reference proteome</keyword>
<evidence type="ECO:0000256" key="1">
    <source>
        <dbReference type="SAM" id="Phobius"/>
    </source>
</evidence>
<protein>
    <submittedName>
        <fullName evidence="2">Uncharacterized protein</fullName>
    </submittedName>
</protein>
<keyword evidence="1" id="KW-0812">Transmembrane</keyword>
<dbReference type="EMBL" id="KK120896">
    <property type="protein sequence ID" value="KFM79290.1"/>
    <property type="molecule type" value="Genomic_DNA"/>
</dbReference>
<feature type="non-terminal residue" evidence="2">
    <location>
        <position position="72"/>
    </location>
</feature>
<accession>A0A087UPK1</accession>
<dbReference type="Proteomes" id="UP000054359">
    <property type="component" value="Unassembled WGS sequence"/>
</dbReference>
<gene>
    <name evidence="2" type="ORF">X975_14742</name>
</gene>